<dbReference type="EMBL" id="MLZC01000008">
    <property type="protein sequence ID" value="OHG64458.1"/>
    <property type="molecule type" value="Genomic_DNA"/>
</dbReference>
<dbReference type="SUPFAM" id="SSF46689">
    <property type="entry name" value="Homeodomain-like"/>
    <property type="match status" value="1"/>
</dbReference>
<dbReference type="AlphaFoldDB" id="A0A1S0ZD55"/>
<dbReference type="Pfam" id="PF06056">
    <property type="entry name" value="Terminase_5"/>
    <property type="match status" value="1"/>
</dbReference>
<evidence type="ECO:0000313" key="4">
    <source>
        <dbReference type="EMBL" id="OHG64458.1"/>
    </source>
</evidence>
<proteinExistence type="predicted"/>
<dbReference type="InterPro" id="IPR035421">
    <property type="entry name" value="Terminase_6C"/>
</dbReference>
<evidence type="ECO:0000256" key="1">
    <source>
        <dbReference type="ARBA" id="ARBA00022612"/>
    </source>
</evidence>
<dbReference type="InterPro" id="IPR027417">
    <property type="entry name" value="P-loop_NTPase"/>
</dbReference>
<sequence>MIQDAFVRLRAKQLYWQGYPPAEIARLMGISQNTIYSWKKRDEWDETPPVARVTQSIDARLVQLTGKPDKTGGDFKEIDLLARQLKKLSDGQPTDVNGTKKPRKRKLKNHFTEEQIIALREKIMGSLAGHQRTWYDALRELEDEKERRHRMILKSRQIGATWYFAQEALLRALRNDVKRDYQRNQIFLSASRRQALQFKQIIQKVAHEVDVELKGGDKIILSNGAELHFLGTSAATAQSYTGNLYFDEFFWVSNFASLRKVAGAMATLKGLTCTYFSTPSSETHEAYPFWTGDRWNGRKAKGQRQMFDVSWKTLKSGLLCPDKIWRQIVTLKDVVEQGWEHTDFEEIQDENSEDEFRNLYMCEFVRDGESAFSLNSLIGCGVDGYDDWPDWKPFAPRPVGNRPVWVGYDANGSTGNGDSGALCVVVPPAVSGGKFRTIETRQVQGLEFEEQARVIEDITLKYSVQHIGIDVTGGNGDAVYQIVKKFFPAAVPYNFTMASKRALVMKMLQVIRAGRWEYDRSERALVTAFNAVRKIKTQGGFITYDTDRSRGVSHGDLAWANMLAVINEPLGDEDGAVRSFVMEF</sequence>
<feature type="domain" description="Terminase large subunit gp17-like C-terminal" evidence="3">
    <location>
        <begin position="406"/>
        <end position="567"/>
    </location>
</feature>
<keyword evidence="1" id="KW-1188">Viral release from host cell</keyword>
<dbReference type="Pfam" id="PF03237">
    <property type="entry name" value="Terminase_6N"/>
    <property type="match status" value="1"/>
</dbReference>
<dbReference type="InterPro" id="IPR010332">
    <property type="entry name" value="ATPase_terminase-su_N"/>
</dbReference>
<gene>
    <name evidence="4" type="ORF">A7T00_16545</name>
</gene>
<protein>
    <submittedName>
        <fullName evidence="4">Oxidoreductase</fullName>
    </submittedName>
</protein>
<name>A0A1S0ZD55_SALET</name>
<evidence type="ECO:0000259" key="3">
    <source>
        <dbReference type="Pfam" id="PF17289"/>
    </source>
</evidence>
<dbReference type="Pfam" id="PF17289">
    <property type="entry name" value="Terminase_6C"/>
    <property type="match status" value="1"/>
</dbReference>
<dbReference type="Gene3D" id="3.40.50.300">
    <property type="entry name" value="P-loop containing nucleotide triphosphate hydrolases"/>
    <property type="match status" value="1"/>
</dbReference>
<comment type="caution">
    <text evidence="4">The sequence shown here is derived from an EMBL/GenBank/DDBJ whole genome shotgun (WGS) entry which is preliminary data.</text>
</comment>
<accession>A0A1S0ZD55</accession>
<evidence type="ECO:0000259" key="2">
    <source>
        <dbReference type="Pfam" id="PF06056"/>
    </source>
</evidence>
<dbReference type="InterPro" id="IPR009057">
    <property type="entry name" value="Homeodomain-like_sf"/>
</dbReference>
<feature type="domain" description="Terminase ATPase subunit N-terminal" evidence="2">
    <location>
        <begin position="6"/>
        <end position="63"/>
    </location>
</feature>
<dbReference type="Gene3D" id="3.30.420.240">
    <property type="match status" value="1"/>
</dbReference>
<organism evidence="4">
    <name type="scientific">Salmonella enterica subsp. enterica serovar Saintpaul</name>
    <dbReference type="NCBI Taxonomy" id="90105"/>
    <lineage>
        <taxon>Bacteria</taxon>
        <taxon>Pseudomonadati</taxon>
        <taxon>Pseudomonadota</taxon>
        <taxon>Gammaproteobacteria</taxon>
        <taxon>Enterobacterales</taxon>
        <taxon>Enterobacteriaceae</taxon>
        <taxon>Salmonella</taxon>
    </lineage>
</organism>
<dbReference type="RefSeq" id="WP_001624325.1">
    <property type="nucleotide sequence ID" value="NZ_QWDP01000002.1"/>
</dbReference>
<reference evidence="4" key="1">
    <citation type="submission" date="2016-09" db="EMBL/GenBank/DDBJ databases">
        <title>Whole genome sequencing of Salmonella enterica.</title>
        <authorList>
            <person name="Bell R."/>
        </authorList>
    </citation>
    <scope>NUCLEOTIDE SEQUENCE [LARGE SCALE GENOMIC DNA]</scope>
    <source>
        <strain evidence="4">CFSAN044978</strain>
    </source>
</reference>